<dbReference type="Proteomes" id="UP000239899">
    <property type="component" value="Unassembled WGS sequence"/>
</dbReference>
<keyword evidence="3" id="KW-1185">Reference proteome</keyword>
<dbReference type="SUPFAM" id="SSF49265">
    <property type="entry name" value="Fibronectin type III"/>
    <property type="match status" value="1"/>
</dbReference>
<reference evidence="2 3" key="1">
    <citation type="journal article" date="2018" name="Plant J.">
        <title>Genome sequences of Chlorella sorokiniana UTEX 1602 and Micractinium conductrix SAG 241.80: implications to maltose excretion by a green alga.</title>
        <authorList>
            <person name="Arriola M.B."/>
            <person name="Velmurugan N."/>
            <person name="Zhang Y."/>
            <person name="Plunkett M.H."/>
            <person name="Hondzo H."/>
            <person name="Barney B.M."/>
        </authorList>
    </citation>
    <scope>NUCLEOTIDE SEQUENCE [LARGE SCALE GENOMIC DNA]</scope>
    <source>
        <strain evidence="3">UTEX 1602</strain>
    </source>
</reference>
<name>A0A2P6TZA3_CHLSO</name>
<evidence type="ECO:0000259" key="1">
    <source>
        <dbReference type="PROSITE" id="PS50853"/>
    </source>
</evidence>
<dbReference type="InterPro" id="IPR003961">
    <property type="entry name" value="FN3_dom"/>
</dbReference>
<dbReference type="PROSITE" id="PS50853">
    <property type="entry name" value="FN3"/>
    <property type="match status" value="1"/>
</dbReference>
<feature type="domain" description="Fibronectin type-III" evidence="1">
    <location>
        <begin position="155"/>
        <end position="256"/>
    </location>
</feature>
<dbReference type="Gene3D" id="2.60.40.10">
    <property type="entry name" value="Immunoglobulins"/>
    <property type="match status" value="1"/>
</dbReference>
<comment type="caution">
    <text evidence="2">The sequence shown here is derived from an EMBL/GenBank/DDBJ whole genome shotgun (WGS) entry which is preliminary data.</text>
</comment>
<accession>A0A2P6TZA3</accession>
<evidence type="ECO:0000313" key="2">
    <source>
        <dbReference type="EMBL" id="PRW59373.1"/>
    </source>
</evidence>
<dbReference type="EMBL" id="LHPG02000004">
    <property type="protein sequence ID" value="PRW59373.1"/>
    <property type="molecule type" value="Genomic_DNA"/>
</dbReference>
<sequence length="858" mass="88619">MQRSSDSDSAALAAERRCQPAADCQGRVPSLYPRSGPSSAFADLLWALEPATQEVGAAQIDSAAVVFPNTVRVLVRPVAGLGIVYRVQGTPLTPNAAVLSVTGAGQSVGNQLLFTFVGTATLGATYSFTVRASSSLQPGPTSAPVQLSIPQRPGTPRDLKVRSVAGAGNTSVVLADFLPPANNGGARIAAYRVTGRTKGKPDIVQSGQPTALRNGRLQLRLTSYTPLRQYGFSVAAQNPAGWGTDSKVVLFLAPLCVGDGLYGCTKDSHCCTAGYMCNRGLCQCSQKGGKCLSDASCCGGADGAAFCQRNSPADAYGTCQACIASSKFGCSDNTCCSDLMCLPGGAAKTCRCAPANSACISHDSCCKGATPLLCERSLESSEQGTCKNCIIRGRYGCGSTSNCCGANKCQQPSPFEDGTCQQCVAPTKSGCATSRNCCGSNLCQRDDLTSAVGTCESCVQPSLFGCARSSHCCDDNKCELQSSNATVGQCKECIPDSKYGCLSKAGCCTASRQCQKATEGARAGTCETCVAQNFFGCQTSADCCGGATCQKERATDQFGTCLPCVNDNKFGCTGSNSDGCCSDFMCQLSTNNARACLCSPLDATCLSKNSCCSNRVCQRTSPSDALGSCKTCVALAQSGCASASDCCTKTNFCQKENRLATTLGTCRTCVADDKLGCSTDADCCNAETPCNGGRCGCSRQGEVCSSANSCCQDGPVPMYCQKDGYLSALGTCQPCVANAKYGCNPLATDSCCDSTGIYSCSHGLGERTYACRKTLQAPCGLEDSPCQTEADCCEGNPELDLPPLYCARSQPLGRGTCKQCVNTKAHGCDTIDELSCCASGKPEKCTDNGKGGGTCLLA</sequence>
<proteinExistence type="predicted"/>
<protein>
    <submittedName>
        <fullName evidence="2">M23 M37 family</fullName>
    </submittedName>
</protein>
<dbReference type="InterPro" id="IPR036116">
    <property type="entry name" value="FN3_sf"/>
</dbReference>
<organism evidence="2 3">
    <name type="scientific">Chlorella sorokiniana</name>
    <name type="common">Freshwater green alga</name>
    <dbReference type="NCBI Taxonomy" id="3076"/>
    <lineage>
        <taxon>Eukaryota</taxon>
        <taxon>Viridiplantae</taxon>
        <taxon>Chlorophyta</taxon>
        <taxon>core chlorophytes</taxon>
        <taxon>Trebouxiophyceae</taxon>
        <taxon>Chlorellales</taxon>
        <taxon>Chlorellaceae</taxon>
        <taxon>Chlorella clade</taxon>
        <taxon>Chlorella</taxon>
    </lineage>
</organism>
<evidence type="ECO:0000313" key="3">
    <source>
        <dbReference type="Proteomes" id="UP000239899"/>
    </source>
</evidence>
<dbReference type="OrthoDB" id="10403460at2759"/>
<dbReference type="InterPro" id="IPR013783">
    <property type="entry name" value="Ig-like_fold"/>
</dbReference>
<dbReference type="CDD" id="cd00063">
    <property type="entry name" value="FN3"/>
    <property type="match status" value="1"/>
</dbReference>
<dbReference type="AlphaFoldDB" id="A0A2P6TZA3"/>
<gene>
    <name evidence="2" type="ORF">C2E21_2167</name>
</gene>